<gene>
    <name evidence="2" type="ORF">IWW36_005330</name>
</gene>
<dbReference type="Proteomes" id="UP001139887">
    <property type="component" value="Unassembled WGS sequence"/>
</dbReference>
<sequence>MDSIRKSKFARINAAGAALNPPLRYAIAVTAMAAANLPDLVTDLTKACESSLSNTQMKQFIELTRESLLKMVSTIGAPRVINSIAALMDNVDESIKAQLPICSHRRREEYDYDFIRGRGRELWQSVYSKQADKLEQKIGSWYPDLIEIIQTDLYGRLLADCRILDAKSTELCTIGALLPTNVPAQLKSHIIGAGRLGASPEEIAAATAIAELVST</sequence>
<protein>
    <recommendedName>
        <fullName evidence="1">Carboxymuconolactone decarboxylase-like domain-containing protein</fullName>
    </recommendedName>
</protein>
<evidence type="ECO:0000313" key="2">
    <source>
        <dbReference type="EMBL" id="KAJ2844049.1"/>
    </source>
</evidence>
<evidence type="ECO:0000313" key="3">
    <source>
        <dbReference type="Proteomes" id="UP001139887"/>
    </source>
</evidence>
<dbReference type="EMBL" id="JANBUW010001205">
    <property type="protein sequence ID" value="KAJ2844049.1"/>
    <property type="molecule type" value="Genomic_DNA"/>
</dbReference>
<accession>A0A9W8LWR5</accession>
<dbReference type="PANTHER" id="PTHR28180">
    <property type="entry name" value="CONSERVED MITOCHONDRIAL PROTEIN-RELATED"/>
    <property type="match status" value="1"/>
</dbReference>
<dbReference type="InterPro" id="IPR052999">
    <property type="entry name" value="PTS1_Protein"/>
</dbReference>
<dbReference type="SUPFAM" id="SSF69118">
    <property type="entry name" value="AhpD-like"/>
    <property type="match status" value="1"/>
</dbReference>
<feature type="domain" description="Carboxymuconolactone decarboxylase-like" evidence="1">
    <location>
        <begin position="164"/>
        <end position="212"/>
    </location>
</feature>
<reference evidence="2" key="1">
    <citation type="submission" date="2022-07" db="EMBL/GenBank/DDBJ databases">
        <title>Phylogenomic reconstructions and comparative analyses of Kickxellomycotina fungi.</title>
        <authorList>
            <person name="Reynolds N.K."/>
            <person name="Stajich J.E."/>
            <person name="Barry K."/>
            <person name="Grigoriev I.V."/>
            <person name="Crous P."/>
            <person name="Smith M.E."/>
        </authorList>
    </citation>
    <scope>NUCLEOTIDE SEQUENCE</scope>
    <source>
        <strain evidence="2">NRRL 1566</strain>
    </source>
</reference>
<dbReference type="OrthoDB" id="5537330at2759"/>
<dbReference type="PANTHER" id="PTHR28180:SF2">
    <property type="entry name" value="PEROXISOMAL PROTEIN 2"/>
    <property type="match status" value="1"/>
</dbReference>
<name>A0A9W8LWR5_9FUNG</name>
<organism evidence="2 3">
    <name type="scientific">Coemansia brasiliensis</name>
    <dbReference type="NCBI Taxonomy" id="2650707"/>
    <lineage>
        <taxon>Eukaryota</taxon>
        <taxon>Fungi</taxon>
        <taxon>Fungi incertae sedis</taxon>
        <taxon>Zoopagomycota</taxon>
        <taxon>Kickxellomycotina</taxon>
        <taxon>Kickxellomycetes</taxon>
        <taxon>Kickxellales</taxon>
        <taxon>Kickxellaceae</taxon>
        <taxon>Coemansia</taxon>
    </lineage>
</organism>
<dbReference type="Pfam" id="PF02627">
    <property type="entry name" value="CMD"/>
    <property type="match status" value="1"/>
</dbReference>
<dbReference type="GO" id="GO:0051920">
    <property type="term" value="F:peroxiredoxin activity"/>
    <property type="evidence" value="ECO:0007669"/>
    <property type="project" value="InterPro"/>
</dbReference>
<evidence type="ECO:0000259" key="1">
    <source>
        <dbReference type="Pfam" id="PF02627"/>
    </source>
</evidence>
<dbReference type="InterPro" id="IPR003779">
    <property type="entry name" value="CMD-like"/>
</dbReference>
<dbReference type="Gene3D" id="1.20.1290.10">
    <property type="entry name" value="AhpD-like"/>
    <property type="match status" value="1"/>
</dbReference>
<dbReference type="InterPro" id="IPR029032">
    <property type="entry name" value="AhpD-like"/>
</dbReference>
<comment type="caution">
    <text evidence="2">The sequence shown here is derived from an EMBL/GenBank/DDBJ whole genome shotgun (WGS) entry which is preliminary data.</text>
</comment>
<proteinExistence type="predicted"/>
<dbReference type="AlphaFoldDB" id="A0A9W8LWR5"/>
<keyword evidence="3" id="KW-1185">Reference proteome</keyword>